<accession>A0A3B3U9V2</accession>
<reference evidence="2" key="2">
    <citation type="submission" date="2025-09" db="UniProtKB">
        <authorList>
            <consortium name="Ensembl"/>
        </authorList>
    </citation>
    <scope>IDENTIFICATION</scope>
</reference>
<evidence type="ECO:0000313" key="2">
    <source>
        <dbReference type="Ensembl" id="ENSPLAP00000009698.1"/>
    </source>
</evidence>
<keyword evidence="3" id="KW-1185">Reference proteome</keyword>
<proteinExistence type="predicted"/>
<feature type="compositionally biased region" description="Basic and acidic residues" evidence="1">
    <location>
        <begin position="7"/>
        <end position="21"/>
    </location>
</feature>
<organism evidence="2 3">
    <name type="scientific">Poecilia latipinna</name>
    <name type="common">sailfin molly</name>
    <dbReference type="NCBI Taxonomy" id="48699"/>
    <lineage>
        <taxon>Eukaryota</taxon>
        <taxon>Metazoa</taxon>
        <taxon>Chordata</taxon>
        <taxon>Craniata</taxon>
        <taxon>Vertebrata</taxon>
        <taxon>Euteleostomi</taxon>
        <taxon>Actinopterygii</taxon>
        <taxon>Neopterygii</taxon>
        <taxon>Teleostei</taxon>
        <taxon>Neoteleostei</taxon>
        <taxon>Acanthomorphata</taxon>
        <taxon>Ovalentaria</taxon>
        <taxon>Atherinomorphae</taxon>
        <taxon>Cyprinodontiformes</taxon>
        <taxon>Poeciliidae</taxon>
        <taxon>Poeciliinae</taxon>
        <taxon>Poecilia</taxon>
    </lineage>
</organism>
<protein>
    <submittedName>
        <fullName evidence="2">Uncharacterized protein</fullName>
    </submittedName>
</protein>
<reference evidence="2" key="1">
    <citation type="submission" date="2025-08" db="UniProtKB">
        <authorList>
            <consortium name="Ensembl"/>
        </authorList>
    </citation>
    <scope>IDENTIFICATION</scope>
</reference>
<dbReference type="STRING" id="48699.ENSPLAP00000009698"/>
<sequence length="182" mass="20253">MQPAAGDEEHRSKREISDQRRSTPGLEGRSTPGLEGRSTPGLQDRSTPGLEGRSTPGLEGRSTPGLEGRSTPGLEGRSTPGLQDRSTPGLQGRSPATFRCVSTSTHLGQIMRSLAALWRTDLHQEEVMKPFHSCVLYLYSVHKEQIYNIRKNCLVLEVGILRNNYCHNYWFGFTDWLVGIIC</sequence>
<feature type="compositionally biased region" description="Polar residues" evidence="1">
    <location>
        <begin position="80"/>
        <end position="89"/>
    </location>
</feature>
<dbReference type="Proteomes" id="UP000261500">
    <property type="component" value="Unplaced"/>
</dbReference>
<evidence type="ECO:0000256" key="1">
    <source>
        <dbReference type="SAM" id="MobiDB-lite"/>
    </source>
</evidence>
<feature type="region of interest" description="Disordered" evidence="1">
    <location>
        <begin position="1"/>
        <end position="96"/>
    </location>
</feature>
<dbReference type="AlphaFoldDB" id="A0A3B3U9V2"/>
<name>A0A3B3U9V2_9TELE</name>
<dbReference type="GeneTree" id="ENSGT01140000283394"/>
<dbReference type="Ensembl" id="ENSPLAT00000000767.1">
    <property type="protein sequence ID" value="ENSPLAP00000009698.1"/>
    <property type="gene ID" value="ENSPLAG00000012500.1"/>
</dbReference>
<evidence type="ECO:0000313" key="3">
    <source>
        <dbReference type="Proteomes" id="UP000261500"/>
    </source>
</evidence>